<sequence length="139" mass="16515">MESRKKPQQGKIERIRRLTRNDFLEITNKSSRELLTLLNRTAFGFESFLKRRDYLIDENTLDYELIELMVDAASRICTIRQLNALGAIERFLKTLGDCEKFVFCDALDVINDCLEEKKKSFLSILYKELSYYFKKHDEK</sequence>
<accession>A0AAV4P437</accession>
<evidence type="ECO:0000313" key="2">
    <source>
        <dbReference type="Proteomes" id="UP001054945"/>
    </source>
</evidence>
<protein>
    <submittedName>
        <fullName evidence="1">NFX1-type zinc finger-containing protein 1</fullName>
    </submittedName>
</protein>
<evidence type="ECO:0000313" key="1">
    <source>
        <dbReference type="EMBL" id="GIX90966.1"/>
    </source>
</evidence>
<organism evidence="1 2">
    <name type="scientific">Caerostris extrusa</name>
    <name type="common">Bark spider</name>
    <name type="synonym">Caerostris bankana</name>
    <dbReference type="NCBI Taxonomy" id="172846"/>
    <lineage>
        <taxon>Eukaryota</taxon>
        <taxon>Metazoa</taxon>
        <taxon>Ecdysozoa</taxon>
        <taxon>Arthropoda</taxon>
        <taxon>Chelicerata</taxon>
        <taxon>Arachnida</taxon>
        <taxon>Araneae</taxon>
        <taxon>Araneomorphae</taxon>
        <taxon>Entelegynae</taxon>
        <taxon>Araneoidea</taxon>
        <taxon>Araneidae</taxon>
        <taxon>Caerostris</taxon>
    </lineage>
</organism>
<dbReference type="AlphaFoldDB" id="A0AAV4P437"/>
<dbReference type="EMBL" id="BPLR01003979">
    <property type="protein sequence ID" value="GIX90966.1"/>
    <property type="molecule type" value="Genomic_DNA"/>
</dbReference>
<name>A0AAV4P437_CAEEX</name>
<gene>
    <name evidence="1" type="primary">Znfx1_2</name>
    <name evidence="1" type="ORF">CEXT_379771</name>
</gene>
<comment type="caution">
    <text evidence="1">The sequence shown here is derived from an EMBL/GenBank/DDBJ whole genome shotgun (WGS) entry which is preliminary data.</text>
</comment>
<dbReference type="Proteomes" id="UP001054945">
    <property type="component" value="Unassembled WGS sequence"/>
</dbReference>
<proteinExistence type="predicted"/>
<reference evidence="1 2" key="1">
    <citation type="submission" date="2021-06" db="EMBL/GenBank/DDBJ databases">
        <title>Caerostris extrusa draft genome.</title>
        <authorList>
            <person name="Kono N."/>
            <person name="Arakawa K."/>
        </authorList>
    </citation>
    <scope>NUCLEOTIDE SEQUENCE [LARGE SCALE GENOMIC DNA]</scope>
</reference>
<keyword evidence="2" id="KW-1185">Reference proteome</keyword>